<dbReference type="GO" id="GO:0016787">
    <property type="term" value="F:hydrolase activity"/>
    <property type="evidence" value="ECO:0007669"/>
    <property type="project" value="UniProtKB-KW"/>
</dbReference>
<feature type="domain" description="AB hydrolase-1" evidence="2">
    <location>
        <begin position="29"/>
        <end position="274"/>
    </location>
</feature>
<gene>
    <name evidence="3" type="ORF">KDK_28270</name>
</gene>
<evidence type="ECO:0000256" key="1">
    <source>
        <dbReference type="ARBA" id="ARBA00022801"/>
    </source>
</evidence>
<dbReference type="Pfam" id="PF00561">
    <property type="entry name" value="Abhydrolase_1"/>
    <property type="match status" value="1"/>
</dbReference>
<protein>
    <submittedName>
        <fullName evidence="3">Epoxide hydrolase</fullName>
    </submittedName>
</protein>
<reference evidence="4" key="1">
    <citation type="submission" date="2018-12" db="EMBL/GenBank/DDBJ databases">
        <title>Tengunoibacter tsumagoiensis gen. nov., sp. nov., Dictyobacter kobayashii sp. nov., D. alpinus sp. nov., and D. joshuensis sp. nov. and description of Dictyobacteraceae fam. nov. within the order Ktedonobacterales isolated from Tengu-no-mugimeshi.</title>
        <authorList>
            <person name="Wang C.M."/>
            <person name="Zheng Y."/>
            <person name="Sakai Y."/>
            <person name="Toyoda A."/>
            <person name="Minakuchi Y."/>
            <person name="Abe K."/>
            <person name="Yokota A."/>
            <person name="Yabe S."/>
        </authorList>
    </citation>
    <scope>NUCLEOTIDE SEQUENCE [LARGE SCALE GENOMIC DNA]</scope>
    <source>
        <strain evidence="4">Uno11</strain>
    </source>
</reference>
<dbReference type="RefSeq" id="WP_126550735.1">
    <property type="nucleotide sequence ID" value="NZ_BIFS01000001.1"/>
</dbReference>
<dbReference type="InterPro" id="IPR000639">
    <property type="entry name" value="Epox_hydrolase-like"/>
</dbReference>
<organism evidence="3 4">
    <name type="scientific">Dictyobacter kobayashii</name>
    <dbReference type="NCBI Taxonomy" id="2014872"/>
    <lineage>
        <taxon>Bacteria</taxon>
        <taxon>Bacillati</taxon>
        <taxon>Chloroflexota</taxon>
        <taxon>Ktedonobacteria</taxon>
        <taxon>Ktedonobacterales</taxon>
        <taxon>Dictyobacteraceae</taxon>
        <taxon>Dictyobacter</taxon>
    </lineage>
</organism>
<sequence>MGITTESWQHQDIMTNTIRMHYVTQGSGPLIVLLHGFPEFWYSWRLQIPFLAELGYTVVAPDLRGYNDSDKPTHGYDIPNLLRDIVGLIKGLGYEKAIIVGHDWGGVLAWNFAIAYPQMTERLIVLNAPHPGAFQRELRTPKQLRKSWYVFAFQLPWLPEYILGRNHAEAIGRMFRDTAVQKAAFPPEVLAHYQEAMSKPRALTSSINYYRAIFNNPQTILDSRANTAITMPTLLIWGEQDIALDISLTEALDQWVKNLQVKRIRDSGHWVQQEQPELVNRFLKEFLQPA</sequence>
<dbReference type="SUPFAM" id="SSF53474">
    <property type="entry name" value="alpha/beta-Hydrolases"/>
    <property type="match status" value="1"/>
</dbReference>
<accession>A0A402AIT3</accession>
<dbReference type="InterPro" id="IPR000073">
    <property type="entry name" value="AB_hydrolase_1"/>
</dbReference>
<keyword evidence="1 3" id="KW-0378">Hydrolase</keyword>
<dbReference type="AlphaFoldDB" id="A0A402AIT3"/>
<evidence type="ECO:0000313" key="4">
    <source>
        <dbReference type="Proteomes" id="UP000287188"/>
    </source>
</evidence>
<dbReference type="PRINTS" id="PR00412">
    <property type="entry name" value="EPOXHYDRLASE"/>
</dbReference>
<evidence type="ECO:0000313" key="3">
    <source>
        <dbReference type="EMBL" id="GCE19027.1"/>
    </source>
</evidence>
<dbReference type="PANTHER" id="PTHR43329">
    <property type="entry name" value="EPOXIDE HYDROLASE"/>
    <property type="match status" value="1"/>
</dbReference>
<name>A0A402AIT3_9CHLR</name>
<proteinExistence type="predicted"/>
<evidence type="ECO:0000259" key="2">
    <source>
        <dbReference type="Pfam" id="PF00561"/>
    </source>
</evidence>
<keyword evidence="4" id="KW-1185">Reference proteome</keyword>
<dbReference type="OrthoDB" id="9773293at2"/>
<dbReference type="EMBL" id="BIFS01000001">
    <property type="protein sequence ID" value="GCE19027.1"/>
    <property type="molecule type" value="Genomic_DNA"/>
</dbReference>
<dbReference type="Proteomes" id="UP000287188">
    <property type="component" value="Unassembled WGS sequence"/>
</dbReference>
<dbReference type="Gene3D" id="3.40.50.1820">
    <property type="entry name" value="alpha/beta hydrolase"/>
    <property type="match status" value="1"/>
</dbReference>
<comment type="caution">
    <text evidence="3">The sequence shown here is derived from an EMBL/GenBank/DDBJ whole genome shotgun (WGS) entry which is preliminary data.</text>
</comment>
<dbReference type="PRINTS" id="PR00111">
    <property type="entry name" value="ABHYDROLASE"/>
</dbReference>
<dbReference type="InterPro" id="IPR029058">
    <property type="entry name" value="AB_hydrolase_fold"/>
</dbReference>